<dbReference type="PANTHER" id="PTHR24346">
    <property type="entry name" value="MAP/MICROTUBULE AFFINITY-REGULATING KINASE"/>
    <property type="match status" value="1"/>
</dbReference>
<dbReference type="PANTHER" id="PTHR24346:SF82">
    <property type="entry name" value="KP78A-RELATED"/>
    <property type="match status" value="1"/>
</dbReference>
<feature type="region of interest" description="Disordered" evidence="10">
    <location>
        <begin position="87"/>
        <end position="134"/>
    </location>
</feature>
<comment type="catalytic activity">
    <reaction evidence="7">
        <text>L-threonyl-[protein] + ATP = O-phospho-L-threonyl-[protein] + ADP + H(+)</text>
        <dbReference type="Rhea" id="RHEA:46608"/>
        <dbReference type="Rhea" id="RHEA-COMP:11060"/>
        <dbReference type="Rhea" id="RHEA-COMP:11605"/>
        <dbReference type="ChEBI" id="CHEBI:15378"/>
        <dbReference type="ChEBI" id="CHEBI:30013"/>
        <dbReference type="ChEBI" id="CHEBI:30616"/>
        <dbReference type="ChEBI" id="CHEBI:61977"/>
        <dbReference type="ChEBI" id="CHEBI:456216"/>
        <dbReference type="EC" id="2.7.11.1"/>
    </reaction>
</comment>
<dbReference type="FunFam" id="3.30.200.20:FF:000003">
    <property type="entry name" value="Non-specific serine/threonine protein kinase"/>
    <property type="match status" value="1"/>
</dbReference>
<dbReference type="EMBL" id="JAHQIW010007131">
    <property type="protein sequence ID" value="KAJ1372375.1"/>
    <property type="molecule type" value="Genomic_DNA"/>
</dbReference>
<keyword evidence="3" id="KW-0808">Transferase</keyword>
<feature type="domain" description="Protein kinase" evidence="11">
    <location>
        <begin position="135"/>
        <end position="220"/>
    </location>
</feature>
<feature type="compositionally biased region" description="Low complexity" evidence="10">
    <location>
        <begin position="110"/>
        <end position="121"/>
    </location>
</feature>
<dbReference type="PROSITE" id="PS50011">
    <property type="entry name" value="PROTEIN_KINASE_DOM"/>
    <property type="match status" value="1"/>
</dbReference>
<evidence type="ECO:0000256" key="8">
    <source>
        <dbReference type="ARBA" id="ARBA00048679"/>
    </source>
</evidence>
<keyword evidence="6 9" id="KW-0067">ATP-binding</keyword>
<evidence type="ECO:0000256" key="7">
    <source>
        <dbReference type="ARBA" id="ARBA00047899"/>
    </source>
</evidence>
<dbReference type="GO" id="GO:0035556">
    <property type="term" value="P:intracellular signal transduction"/>
    <property type="evidence" value="ECO:0007669"/>
    <property type="project" value="TreeGrafter"/>
</dbReference>
<name>A0AAD5RAC1_PARTN</name>
<reference evidence="12" key="1">
    <citation type="submission" date="2021-06" db="EMBL/GenBank/DDBJ databases">
        <title>Parelaphostrongylus tenuis whole genome reference sequence.</title>
        <authorList>
            <person name="Garwood T.J."/>
            <person name="Larsen P.A."/>
            <person name="Fountain-Jones N.M."/>
            <person name="Garbe J.R."/>
            <person name="Macchietto M.G."/>
            <person name="Kania S.A."/>
            <person name="Gerhold R.W."/>
            <person name="Richards J.E."/>
            <person name="Wolf T.M."/>
        </authorList>
    </citation>
    <scope>NUCLEOTIDE SEQUENCE</scope>
    <source>
        <strain evidence="12">MNPRO001-30</strain>
        <tissue evidence="12">Meninges</tissue>
    </source>
</reference>
<feature type="binding site" evidence="9">
    <location>
        <position position="164"/>
    </location>
    <ligand>
        <name>ATP</name>
        <dbReference type="ChEBI" id="CHEBI:30616"/>
    </ligand>
</feature>
<evidence type="ECO:0000256" key="4">
    <source>
        <dbReference type="ARBA" id="ARBA00022741"/>
    </source>
</evidence>
<dbReference type="GO" id="GO:0005737">
    <property type="term" value="C:cytoplasm"/>
    <property type="evidence" value="ECO:0007669"/>
    <property type="project" value="TreeGrafter"/>
</dbReference>
<dbReference type="InterPro" id="IPR000719">
    <property type="entry name" value="Prot_kinase_dom"/>
</dbReference>
<feature type="compositionally biased region" description="Low complexity" evidence="10">
    <location>
        <begin position="54"/>
        <end position="65"/>
    </location>
</feature>
<evidence type="ECO:0000256" key="9">
    <source>
        <dbReference type="PROSITE-ProRule" id="PRU10141"/>
    </source>
</evidence>
<dbReference type="EC" id="2.7.11.1" evidence="1"/>
<dbReference type="Proteomes" id="UP001196413">
    <property type="component" value="Unassembled WGS sequence"/>
</dbReference>
<keyword evidence="5" id="KW-0418">Kinase</keyword>
<gene>
    <name evidence="12" type="ORF">KIN20_034516</name>
</gene>
<evidence type="ECO:0000313" key="12">
    <source>
        <dbReference type="EMBL" id="KAJ1372375.1"/>
    </source>
</evidence>
<protein>
    <recommendedName>
        <fullName evidence="1">non-specific serine/threonine protein kinase</fullName>
        <ecNumber evidence="1">2.7.11.1</ecNumber>
    </recommendedName>
</protein>
<evidence type="ECO:0000259" key="11">
    <source>
        <dbReference type="PROSITE" id="PS50011"/>
    </source>
</evidence>
<feature type="region of interest" description="Disordered" evidence="10">
    <location>
        <begin position="33"/>
        <end position="65"/>
    </location>
</feature>
<dbReference type="SUPFAM" id="SSF56112">
    <property type="entry name" value="Protein kinase-like (PK-like)"/>
    <property type="match status" value="1"/>
</dbReference>
<evidence type="ECO:0000256" key="5">
    <source>
        <dbReference type="ARBA" id="ARBA00022777"/>
    </source>
</evidence>
<comment type="catalytic activity">
    <reaction evidence="8">
        <text>L-seryl-[protein] + ATP = O-phospho-L-seryl-[protein] + ADP + H(+)</text>
        <dbReference type="Rhea" id="RHEA:17989"/>
        <dbReference type="Rhea" id="RHEA-COMP:9863"/>
        <dbReference type="Rhea" id="RHEA-COMP:11604"/>
        <dbReference type="ChEBI" id="CHEBI:15378"/>
        <dbReference type="ChEBI" id="CHEBI:29999"/>
        <dbReference type="ChEBI" id="CHEBI:30616"/>
        <dbReference type="ChEBI" id="CHEBI:83421"/>
        <dbReference type="ChEBI" id="CHEBI:456216"/>
        <dbReference type="EC" id="2.7.11.1"/>
    </reaction>
</comment>
<keyword evidence="4 9" id="KW-0547">Nucleotide-binding</keyword>
<dbReference type="Pfam" id="PF00069">
    <property type="entry name" value="Pkinase"/>
    <property type="match status" value="1"/>
</dbReference>
<organism evidence="12 13">
    <name type="scientific">Parelaphostrongylus tenuis</name>
    <name type="common">Meningeal worm</name>
    <dbReference type="NCBI Taxonomy" id="148309"/>
    <lineage>
        <taxon>Eukaryota</taxon>
        <taxon>Metazoa</taxon>
        <taxon>Ecdysozoa</taxon>
        <taxon>Nematoda</taxon>
        <taxon>Chromadorea</taxon>
        <taxon>Rhabditida</taxon>
        <taxon>Rhabditina</taxon>
        <taxon>Rhabditomorpha</taxon>
        <taxon>Strongyloidea</taxon>
        <taxon>Metastrongylidae</taxon>
        <taxon>Parelaphostrongylus</taxon>
    </lineage>
</organism>
<dbReference type="GO" id="GO:0000226">
    <property type="term" value="P:microtubule cytoskeleton organization"/>
    <property type="evidence" value="ECO:0007669"/>
    <property type="project" value="TreeGrafter"/>
</dbReference>
<evidence type="ECO:0000256" key="6">
    <source>
        <dbReference type="ARBA" id="ARBA00022840"/>
    </source>
</evidence>
<keyword evidence="2" id="KW-0723">Serine/threonine-protein kinase</keyword>
<sequence length="220" mass="23859">MNPFLTRQMIDIPEKSIFDSVYCCRGLASAPTTCEHVNAPSPAESKSSSKKPSKPMSNASNKKSLKSALDAELASLSIRAAQTMDNGAQQTDPFGRVVGNGSSQHASHLRPSAGMGSSSRSGGRRPPDDPHVGKYKLLKTIGKGNFAKVKLAKHTITGQEVAIKIIDKTALNPSSLQKLFREVKIMKQLDHPNIVKLYQVMENEQNTLSCSRICIWRGGV</sequence>
<dbReference type="InterPro" id="IPR011009">
    <property type="entry name" value="Kinase-like_dom_sf"/>
</dbReference>
<dbReference type="PROSITE" id="PS00107">
    <property type="entry name" value="PROTEIN_KINASE_ATP"/>
    <property type="match status" value="1"/>
</dbReference>
<evidence type="ECO:0000256" key="10">
    <source>
        <dbReference type="SAM" id="MobiDB-lite"/>
    </source>
</evidence>
<evidence type="ECO:0000313" key="13">
    <source>
        <dbReference type="Proteomes" id="UP001196413"/>
    </source>
</evidence>
<evidence type="ECO:0000256" key="3">
    <source>
        <dbReference type="ARBA" id="ARBA00022679"/>
    </source>
</evidence>
<accession>A0AAD5RAC1</accession>
<comment type="caution">
    <text evidence="12">The sequence shown here is derived from an EMBL/GenBank/DDBJ whole genome shotgun (WGS) entry which is preliminary data.</text>
</comment>
<evidence type="ECO:0000256" key="2">
    <source>
        <dbReference type="ARBA" id="ARBA00022527"/>
    </source>
</evidence>
<dbReference type="Gene3D" id="3.30.200.20">
    <property type="entry name" value="Phosphorylase Kinase, domain 1"/>
    <property type="match status" value="1"/>
</dbReference>
<proteinExistence type="predicted"/>
<dbReference type="GO" id="GO:0050321">
    <property type="term" value="F:tau-protein kinase activity"/>
    <property type="evidence" value="ECO:0007669"/>
    <property type="project" value="TreeGrafter"/>
</dbReference>
<evidence type="ECO:0000256" key="1">
    <source>
        <dbReference type="ARBA" id="ARBA00012513"/>
    </source>
</evidence>
<keyword evidence="13" id="KW-1185">Reference proteome</keyword>
<dbReference type="GO" id="GO:0005524">
    <property type="term" value="F:ATP binding"/>
    <property type="evidence" value="ECO:0007669"/>
    <property type="project" value="UniProtKB-UniRule"/>
</dbReference>
<dbReference type="AlphaFoldDB" id="A0AAD5RAC1"/>
<dbReference type="InterPro" id="IPR017441">
    <property type="entry name" value="Protein_kinase_ATP_BS"/>
</dbReference>